<reference evidence="3" key="1">
    <citation type="submission" date="2020-12" db="EMBL/GenBank/DDBJ databases">
        <title>Metabolic potential, ecology and presence of endohyphal bacteria is reflected in genomic diversity of Mucoromycotina.</title>
        <authorList>
            <person name="Muszewska A."/>
            <person name="Okrasinska A."/>
            <person name="Steczkiewicz K."/>
            <person name="Drgas O."/>
            <person name="Orlowska M."/>
            <person name="Perlinska-Lenart U."/>
            <person name="Aleksandrzak-Piekarczyk T."/>
            <person name="Szatraj K."/>
            <person name="Zielenkiewicz U."/>
            <person name="Pilsyk S."/>
            <person name="Malc E."/>
            <person name="Mieczkowski P."/>
            <person name="Kruszewska J.S."/>
            <person name="Biernat P."/>
            <person name="Pawlowska J."/>
        </authorList>
    </citation>
    <scope>NUCLEOTIDE SEQUENCE</scope>
    <source>
        <strain evidence="3">CBS 226.32</strain>
    </source>
</reference>
<dbReference type="CDD" id="cd16014">
    <property type="entry name" value="PLC"/>
    <property type="match status" value="1"/>
</dbReference>
<keyword evidence="2" id="KW-0812">Transmembrane</keyword>
<dbReference type="InterPro" id="IPR035992">
    <property type="entry name" value="Ricin_B-like_lectins"/>
</dbReference>
<comment type="caution">
    <text evidence="3">The sequence shown here is derived from an EMBL/GenBank/DDBJ whole genome shotgun (WGS) entry which is preliminary data.</text>
</comment>
<proteinExistence type="predicted"/>
<dbReference type="GO" id="GO:0042578">
    <property type="term" value="F:phosphoric ester hydrolase activity"/>
    <property type="evidence" value="ECO:0007669"/>
    <property type="project" value="UniProtKB-ARBA"/>
</dbReference>
<dbReference type="Gene3D" id="3.40.720.10">
    <property type="entry name" value="Alkaline Phosphatase, subunit A"/>
    <property type="match status" value="2"/>
</dbReference>
<protein>
    <recommendedName>
        <fullName evidence="5">Phospholipase C</fullName>
    </recommendedName>
</protein>
<dbReference type="PANTHER" id="PTHR31956:SF1">
    <property type="entry name" value="NON-SPECIFIC PHOSPHOLIPASE C1"/>
    <property type="match status" value="1"/>
</dbReference>
<evidence type="ECO:0000256" key="2">
    <source>
        <dbReference type="SAM" id="Phobius"/>
    </source>
</evidence>
<dbReference type="SUPFAM" id="SSF50370">
    <property type="entry name" value="Ricin B-like lectins"/>
    <property type="match status" value="1"/>
</dbReference>
<evidence type="ECO:0000256" key="1">
    <source>
        <dbReference type="ARBA" id="ARBA00022801"/>
    </source>
</evidence>
<accession>A0A8H7QIS1</accession>
<evidence type="ECO:0008006" key="5">
    <source>
        <dbReference type="Google" id="ProtNLM"/>
    </source>
</evidence>
<evidence type="ECO:0000313" key="4">
    <source>
        <dbReference type="Proteomes" id="UP000650833"/>
    </source>
</evidence>
<feature type="transmembrane region" description="Helical" evidence="2">
    <location>
        <begin position="24"/>
        <end position="48"/>
    </location>
</feature>
<name>A0A8H7QIS1_9FUNG</name>
<dbReference type="PANTHER" id="PTHR31956">
    <property type="entry name" value="NON-SPECIFIC PHOSPHOLIPASE C4-RELATED"/>
    <property type="match status" value="1"/>
</dbReference>
<evidence type="ECO:0000313" key="3">
    <source>
        <dbReference type="EMBL" id="KAG2193211.1"/>
    </source>
</evidence>
<sequence>MVQWLFDDILYKYKKLLFGIYRPLIIPITFTLMLNMLSITTAITLLVMATSSIVEAAPATVKRATNPTRIAGLEKIKHVVYFMQENRSFDNYYGTMSGVRGFADPNIGIQDNGLNLLYQPCSASSDVKNGTKYLLPYHLEGKRAGCTVGGSNGWTANHKALNNGKNNNWPDGNSPNSMGYLNRSQIPFLYNLADEFTIADMYFQSVTGPTNPNRVVWMSGTNQGPPNQYVLEDNTESIPLEWTTYPQMLTLSNTTWQLYQDKDNFDDNPLAWFKYWKNLPDGAEKTKGVGFLGLQAFYDAAANGTLPEFSIIVGPTELSEHPNNTPLAGSWLQQQVVNAVMNGKSWKDTALFINYDESGGFYDHVVPPQAPSNEWVTDKFVGGKTPIGFGPRVPMLIVSPWTRGGNVFSEVSDHTSTLKFMEEWVGKDSKTGKYLAPADNISVWARKTSSNLVNAFDFANPDYSIPKFEAVPKPAQVLGKWAPTEMCEAIITAPKTSPPYGKQVYPTVEAGARLIRGAVTEGRKLAFQTADGMVLQLSTDTKKMQVQKLQKRAGKPNFTKNSLFKLVKTGDDKQYKVQSVSNPSVCLNIWGSGLDLGECKGTAWYFELHDGHYHIRDVGTDSYLTVKSSNVSLTGGHETHYKVYSVTE</sequence>
<dbReference type="Pfam" id="PF04185">
    <property type="entry name" value="Phosphoesterase"/>
    <property type="match status" value="1"/>
</dbReference>
<keyword evidence="1" id="KW-0378">Hydrolase</keyword>
<keyword evidence="2" id="KW-0472">Membrane</keyword>
<dbReference type="OrthoDB" id="5135119at2759"/>
<keyword evidence="2" id="KW-1133">Transmembrane helix</keyword>
<dbReference type="Proteomes" id="UP000650833">
    <property type="component" value="Unassembled WGS sequence"/>
</dbReference>
<dbReference type="EMBL" id="JAEPRC010000665">
    <property type="protein sequence ID" value="KAG2193211.1"/>
    <property type="molecule type" value="Genomic_DNA"/>
</dbReference>
<dbReference type="InterPro" id="IPR007312">
    <property type="entry name" value="Phosphoesterase"/>
</dbReference>
<gene>
    <name evidence="3" type="ORF">INT46_007615</name>
</gene>
<keyword evidence="4" id="KW-1185">Reference proteome</keyword>
<dbReference type="InterPro" id="IPR017850">
    <property type="entry name" value="Alkaline_phosphatase_core_sf"/>
</dbReference>
<dbReference type="AlphaFoldDB" id="A0A8H7QIS1"/>
<organism evidence="3 4">
    <name type="scientific">Mucor plumbeus</name>
    <dbReference type="NCBI Taxonomy" id="97098"/>
    <lineage>
        <taxon>Eukaryota</taxon>
        <taxon>Fungi</taxon>
        <taxon>Fungi incertae sedis</taxon>
        <taxon>Mucoromycota</taxon>
        <taxon>Mucoromycotina</taxon>
        <taxon>Mucoromycetes</taxon>
        <taxon>Mucorales</taxon>
        <taxon>Mucorineae</taxon>
        <taxon>Mucoraceae</taxon>
        <taxon>Mucor</taxon>
    </lineage>
</organism>